<sequence>MLNRLSFIRNLTFQKTLLVYSILIGIIPVLLIGLLSSYISTKGIQEEVDQGQQIILKQIEYQVDAFLKDLQTTSFQMADDRTFEKALRYGISMNNLEPTLDMVNAISKYRNHSKISFSVSLVNPSYEQVYSNLYGLQEIKDFIYYDLIRDNDGKQRGTQLIPPHTYPNQPELLLLRTIYLNALPSDGVLVMHIDAKQLNEWFQSVNQGGNRKALVVDEQGRIVLSGDQAEVGTRLSPTSGLYRYWLEGEEAASSFVLERVSYQLSSKKSSFNGWTYMSMIPLKELSRKADRIQYMTWCFVAGIAAIWMLIAFLGSRKLTVPLQRITKKMTKEMTGSGTEFQVLDQYMDQIVEMNADLTNRLNEQLPQLKDSVLLQLLRGELKEEEINAKLTQAGLQLQGQRFHVCIVEIEQYGDFIQTYGERDRALFMYALSKMIAEIGGEKFSCLTVAAHPGQVALIVGMEGSDNNEMDNEDGKSGEQTLLEVCESIDEKVKLYFKFSTAIAMSQACRRYSSICEGYQEALRLLHYRPMIDKHKTITYKEITNAALSQQSSRLFVKWQKSIVVNIAEGNFDQAAVEMNKMIDVIPEHVLNNASALGIFNYLLAEIEHLLLEMGYELSDCLDEPIYQTLYACESLQEVREWLIGTVLPAIRNHLAEVNKYDNKKLTRQVIHYIHEHIEDDLSLQKVADEFELTTAKVRALFKEELNMNFITYLIECRISKAKEWLVHSEMPVKDISERLGYTSPQNFSRVFKQMTGVSPGTYRDQFFQKE</sequence>
<dbReference type="Pfam" id="PF12833">
    <property type="entry name" value="HTH_18"/>
    <property type="match status" value="1"/>
</dbReference>
<evidence type="ECO:0000256" key="4">
    <source>
        <dbReference type="SAM" id="Phobius"/>
    </source>
</evidence>
<evidence type="ECO:0000313" key="7">
    <source>
        <dbReference type="Proteomes" id="UP001519287"/>
    </source>
</evidence>
<gene>
    <name evidence="6" type="ORF">J2Z66_000226</name>
</gene>
<feature type="transmembrane region" description="Helical" evidence="4">
    <location>
        <begin position="17"/>
        <end position="35"/>
    </location>
</feature>
<protein>
    <submittedName>
        <fullName evidence="6">AraC-like DNA-binding protein</fullName>
    </submittedName>
</protein>
<dbReference type="Gene3D" id="3.30.450.20">
    <property type="entry name" value="PAS domain"/>
    <property type="match status" value="1"/>
</dbReference>
<keyword evidence="4" id="KW-1133">Transmembrane helix</keyword>
<organism evidence="6 7">
    <name type="scientific">Paenibacillus eucommiae</name>
    <dbReference type="NCBI Taxonomy" id="1355755"/>
    <lineage>
        <taxon>Bacteria</taxon>
        <taxon>Bacillati</taxon>
        <taxon>Bacillota</taxon>
        <taxon>Bacilli</taxon>
        <taxon>Bacillales</taxon>
        <taxon>Paenibacillaceae</taxon>
        <taxon>Paenibacillus</taxon>
    </lineage>
</organism>
<feature type="domain" description="HTH araC/xylS-type" evidence="5">
    <location>
        <begin position="667"/>
        <end position="765"/>
    </location>
</feature>
<accession>A0ABS4INX5</accession>
<name>A0ABS4INX5_9BACL</name>
<dbReference type="PRINTS" id="PR00032">
    <property type="entry name" value="HTHARAC"/>
</dbReference>
<dbReference type="Gene3D" id="1.10.10.60">
    <property type="entry name" value="Homeodomain-like"/>
    <property type="match status" value="2"/>
</dbReference>
<reference evidence="6 7" key="1">
    <citation type="submission" date="2021-03" db="EMBL/GenBank/DDBJ databases">
        <title>Genomic Encyclopedia of Type Strains, Phase IV (KMG-IV): sequencing the most valuable type-strain genomes for metagenomic binning, comparative biology and taxonomic classification.</title>
        <authorList>
            <person name="Goeker M."/>
        </authorList>
    </citation>
    <scope>NUCLEOTIDE SEQUENCE [LARGE SCALE GENOMIC DNA]</scope>
    <source>
        <strain evidence="6 7">DSM 26048</strain>
    </source>
</reference>
<keyword evidence="1" id="KW-0805">Transcription regulation</keyword>
<evidence type="ECO:0000256" key="3">
    <source>
        <dbReference type="ARBA" id="ARBA00023163"/>
    </source>
</evidence>
<evidence type="ECO:0000256" key="2">
    <source>
        <dbReference type="ARBA" id="ARBA00023125"/>
    </source>
</evidence>
<keyword evidence="3" id="KW-0804">Transcription</keyword>
<proteinExistence type="predicted"/>
<dbReference type="RefSeq" id="WP_209968793.1">
    <property type="nucleotide sequence ID" value="NZ_JAGGLB010000001.1"/>
</dbReference>
<dbReference type="PROSITE" id="PS00041">
    <property type="entry name" value="HTH_ARAC_FAMILY_1"/>
    <property type="match status" value="1"/>
</dbReference>
<keyword evidence="7" id="KW-1185">Reference proteome</keyword>
<evidence type="ECO:0000259" key="5">
    <source>
        <dbReference type="PROSITE" id="PS01124"/>
    </source>
</evidence>
<dbReference type="SMART" id="SM00342">
    <property type="entry name" value="HTH_ARAC"/>
    <property type="match status" value="1"/>
</dbReference>
<dbReference type="InterPro" id="IPR020449">
    <property type="entry name" value="Tscrpt_reg_AraC-type_HTH"/>
</dbReference>
<dbReference type="InterPro" id="IPR018062">
    <property type="entry name" value="HTH_AraC-typ_CS"/>
</dbReference>
<dbReference type="InterPro" id="IPR009057">
    <property type="entry name" value="Homeodomain-like_sf"/>
</dbReference>
<feature type="transmembrane region" description="Helical" evidence="4">
    <location>
        <begin position="294"/>
        <end position="314"/>
    </location>
</feature>
<dbReference type="PROSITE" id="PS01124">
    <property type="entry name" value="HTH_ARAC_FAMILY_2"/>
    <property type="match status" value="1"/>
</dbReference>
<dbReference type="SUPFAM" id="SSF46689">
    <property type="entry name" value="Homeodomain-like"/>
    <property type="match status" value="1"/>
</dbReference>
<dbReference type="InterPro" id="IPR018060">
    <property type="entry name" value="HTH_AraC"/>
</dbReference>
<keyword evidence="4" id="KW-0472">Membrane</keyword>
<keyword evidence="2" id="KW-0238">DNA-binding</keyword>
<evidence type="ECO:0000256" key="1">
    <source>
        <dbReference type="ARBA" id="ARBA00023015"/>
    </source>
</evidence>
<evidence type="ECO:0000313" key="6">
    <source>
        <dbReference type="EMBL" id="MBP1988631.1"/>
    </source>
</evidence>
<dbReference type="EMBL" id="JAGGLB010000001">
    <property type="protein sequence ID" value="MBP1988631.1"/>
    <property type="molecule type" value="Genomic_DNA"/>
</dbReference>
<comment type="caution">
    <text evidence="6">The sequence shown here is derived from an EMBL/GenBank/DDBJ whole genome shotgun (WGS) entry which is preliminary data.</text>
</comment>
<keyword evidence="4" id="KW-0812">Transmembrane</keyword>
<dbReference type="Proteomes" id="UP001519287">
    <property type="component" value="Unassembled WGS sequence"/>
</dbReference>
<dbReference type="PANTHER" id="PTHR43280:SF28">
    <property type="entry name" value="HTH-TYPE TRANSCRIPTIONAL ACTIVATOR RHAS"/>
    <property type="match status" value="1"/>
</dbReference>
<dbReference type="PANTHER" id="PTHR43280">
    <property type="entry name" value="ARAC-FAMILY TRANSCRIPTIONAL REGULATOR"/>
    <property type="match status" value="1"/>
</dbReference>